<evidence type="ECO:0000313" key="2">
    <source>
        <dbReference type="Proteomes" id="UP000007519"/>
    </source>
</evidence>
<dbReference type="KEGG" id="sgn:SGRA_2898"/>
<organism evidence="1 2">
    <name type="scientific">Saprospira grandis (strain Lewin)</name>
    <dbReference type="NCBI Taxonomy" id="984262"/>
    <lineage>
        <taxon>Bacteria</taxon>
        <taxon>Pseudomonadati</taxon>
        <taxon>Bacteroidota</taxon>
        <taxon>Saprospiria</taxon>
        <taxon>Saprospirales</taxon>
        <taxon>Saprospiraceae</taxon>
        <taxon>Saprospira</taxon>
    </lineage>
</organism>
<sequence>MFRYLTSYKTKSLNAPKQYLQTRALASFLASSPQPTPQLSTLYRFEELFFSGPSLLGLFHAPAQGLPNWALESI</sequence>
<dbReference type="STRING" id="984262.SGRA_2898"/>
<dbReference type="Proteomes" id="UP000007519">
    <property type="component" value="Chromosome"/>
</dbReference>
<keyword evidence="2" id="KW-1185">Reference proteome</keyword>
<gene>
    <name evidence="1" type="ordered locus">SGRA_2898</name>
</gene>
<accession>H6LAN3</accession>
<protein>
    <submittedName>
        <fullName evidence="1">Uncharacterized protein</fullName>
    </submittedName>
</protein>
<reference evidence="1 2" key="1">
    <citation type="journal article" date="2012" name="Stand. Genomic Sci.">
        <title>Complete genome sequencing and analysis of Saprospira grandis str. Lewin, a predatory marine bacterium.</title>
        <authorList>
            <person name="Saw J.H."/>
            <person name="Yuryev A."/>
            <person name="Kanbe M."/>
            <person name="Hou S."/>
            <person name="Young A.G."/>
            <person name="Aizawa S."/>
            <person name="Alam M."/>
        </authorList>
    </citation>
    <scope>NUCLEOTIDE SEQUENCE [LARGE SCALE GENOMIC DNA]</scope>
    <source>
        <strain evidence="1 2">Lewin</strain>
    </source>
</reference>
<name>H6LAN3_SAPGL</name>
<dbReference type="EMBL" id="CP002831">
    <property type="protein sequence ID" value="AFC25626.1"/>
    <property type="molecule type" value="Genomic_DNA"/>
</dbReference>
<dbReference type="HOGENOM" id="CLU_2685741_0_0_10"/>
<dbReference type="AlphaFoldDB" id="H6LAN3"/>
<proteinExistence type="predicted"/>
<evidence type="ECO:0000313" key="1">
    <source>
        <dbReference type="EMBL" id="AFC25626.1"/>
    </source>
</evidence>